<dbReference type="CDD" id="cd01949">
    <property type="entry name" value="GGDEF"/>
    <property type="match status" value="1"/>
</dbReference>
<protein>
    <submittedName>
        <fullName evidence="3">Diguanylate cyclase (GGDEF)-like protein</fullName>
    </submittedName>
</protein>
<accession>A0A327YYD9</accession>
<evidence type="ECO:0000313" key="4">
    <source>
        <dbReference type="Proteomes" id="UP000249341"/>
    </source>
</evidence>
<keyword evidence="4" id="KW-1185">Reference proteome</keyword>
<dbReference type="Proteomes" id="UP000249341">
    <property type="component" value="Unassembled WGS sequence"/>
</dbReference>
<evidence type="ECO:0000256" key="1">
    <source>
        <dbReference type="SAM" id="Phobius"/>
    </source>
</evidence>
<dbReference type="Pfam" id="PF00990">
    <property type="entry name" value="GGDEF"/>
    <property type="match status" value="1"/>
</dbReference>
<evidence type="ECO:0000259" key="2">
    <source>
        <dbReference type="PROSITE" id="PS50887"/>
    </source>
</evidence>
<feature type="transmembrane region" description="Helical" evidence="1">
    <location>
        <begin position="175"/>
        <end position="192"/>
    </location>
</feature>
<reference evidence="3 4" key="1">
    <citation type="submission" date="2018-06" db="EMBL/GenBank/DDBJ databases">
        <title>Genomic Encyclopedia of Type Strains, Phase III (KMG-III): the genomes of soil and plant-associated and newly described type strains.</title>
        <authorList>
            <person name="Whitman W."/>
        </authorList>
    </citation>
    <scope>NUCLEOTIDE SEQUENCE [LARGE SCALE GENOMIC DNA]</scope>
    <source>
        <strain evidence="3 4">CGMCC 4.7090</strain>
    </source>
</reference>
<feature type="domain" description="GGDEF" evidence="2">
    <location>
        <begin position="322"/>
        <end position="445"/>
    </location>
</feature>
<dbReference type="GO" id="GO:0052621">
    <property type="term" value="F:diguanylate cyclase activity"/>
    <property type="evidence" value="ECO:0007669"/>
    <property type="project" value="TreeGrafter"/>
</dbReference>
<sequence>MFLLFAAVAMIVYTVAGDSRSAVQLFIVATPLATFAYALATRRLPRSRPWFLSVGGLIVLLIGQLSMPGWLDGHLGQAEGTASELTLSASHGLFLMGTAIALRRRLASDASGLLDAALLGLCAGGPLWVWGVQPHLTDAATPLGLLLLMIDVFAISGVIGCLIRMGASRGPGQDTILYLTLTAILTQTALVTGWTEPLLLAFLTIAAAPIQRGALEVTEPLPSAGAPMLGRGHLSWLAVALSVNPLLTAVQIMRGNEAASLMLPVGTLLIVPLVLLRFHRLAVQREQAERTLEHQATHDELTGLRNRRHMMTSIDRALTGPAGVTVLLCDLDGFKPINDKYGHLAGDEALKVVAARLCAVTRPGDVVGRLGGDEFLVVCEGVDASELAQRIRETLRLPMALSTGVVTIGVTVGAASAEPGCGIDRETLIGTADAAMYAGKKARAA</sequence>
<dbReference type="PANTHER" id="PTHR45138:SF9">
    <property type="entry name" value="DIGUANYLATE CYCLASE DGCM-RELATED"/>
    <property type="match status" value="1"/>
</dbReference>
<dbReference type="InterPro" id="IPR000160">
    <property type="entry name" value="GGDEF_dom"/>
</dbReference>
<feature type="transmembrane region" description="Helical" evidence="1">
    <location>
        <begin position="26"/>
        <end position="44"/>
    </location>
</feature>
<dbReference type="EMBL" id="QLMJ01000030">
    <property type="protein sequence ID" value="RAK25817.1"/>
    <property type="molecule type" value="Genomic_DNA"/>
</dbReference>
<dbReference type="AlphaFoldDB" id="A0A327YYD9"/>
<feature type="transmembrane region" description="Helical" evidence="1">
    <location>
        <begin position="51"/>
        <end position="70"/>
    </location>
</feature>
<keyword evidence="1" id="KW-1133">Transmembrane helix</keyword>
<keyword evidence="1" id="KW-0472">Membrane</keyword>
<dbReference type="PROSITE" id="PS50887">
    <property type="entry name" value="GGDEF"/>
    <property type="match status" value="1"/>
</dbReference>
<comment type="caution">
    <text evidence="3">The sequence shown here is derived from an EMBL/GenBank/DDBJ whole genome shotgun (WGS) entry which is preliminary data.</text>
</comment>
<name>A0A327YYD9_9ACTN</name>
<dbReference type="InterPro" id="IPR029787">
    <property type="entry name" value="Nucleotide_cyclase"/>
</dbReference>
<organism evidence="3 4">
    <name type="scientific">Actinoplanes lutulentus</name>
    <dbReference type="NCBI Taxonomy" id="1287878"/>
    <lineage>
        <taxon>Bacteria</taxon>
        <taxon>Bacillati</taxon>
        <taxon>Actinomycetota</taxon>
        <taxon>Actinomycetes</taxon>
        <taxon>Micromonosporales</taxon>
        <taxon>Micromonosporaceae</taxon>
        <taxon>Actinoplanes</taxon>
    </lineage>
</organism>
<dbReference type="InterPro" id="IPR043128">
    <property type="entry name" value="Rev_trsase/Diguanyl_cyclase"/>
</dbReference>
<feature type="transmembrane region" description="Helical" evidence="1">
    <location>
        <begin position="113"/>
        <end position="131"/>
    </location>
</feature>
<dbReference type="SMART" id="SM00267">
    <property type="entry name" value="GGDEF"/>
    <property type="match status" value="1"/>
</dbReference>
<dbReference type="PANTHER" id="PTHR45138">
    <property type="entry name" value="REGULATORY COMPONENTS OF SENSORY TRANSDUCTION SYSTEM"/>
    <property type="match status" value="1"/>
</dbReference>
<keyword evidence="1" id="KW-0812">Transmembrane</keyword>
<feature type="transmembrane region" description="Helical" evidence="1">
    <location>
        <begin position="82"/>
        <end position="101"/>
    </location>
</feature>
<proteinExistence type="predicted"/>
<feature type="transmembrane region" description="Helical" evidence="1">
    <location>
        <begin position="143"/>
        <end position="163"/>
    </location>
</feature>
<dbReference type="SUPFAM" id="SSF55073">
    <property type="entry name" value="Nucleotide cyclase"/>
    <property type="match status" value="1"/>
</dbReference>
<evidence type="ECO:0000313" key="3">
    <source>
        <dbReference type="EMBL" id="RAK25817.1"/>
    </source>
</evidence>
<dbReference type="NCBIfam" id="TIGR00254">
    <property type="entry name" value="GGDEF"/>
    <property type="match status" value="1"/>
</dbReference>
<gene>
    <name evidence="3" type="ORF">B0I29_13026</name>
</gene>
<dbReference type="InterPro" id="IPR050469">
    <property type="entry name" value="Diguanylate_Cyclase"/>
</dbReference>
<dbReference type="Gene3D" id="3.30.70.270">
    <property type="match status" value="1"/>
</dbReference>